<feature type="region of interest" description="Disordered" evidence="11">
    <location>
        <begin position="645"/>
        <end position="668"/>
    </location>
</feature>
<dbReference type="GO" id="GO:0008574">
    <property type="term" value="F:plus-end-directed microtubule motor activity"/>
    <property type="evidence" value="ECO:0007669"/>
    <property type="project" value="TreeGrafter"/>
</dbReference>
<dbReference type="GO" id="GO:0051231">
    <property type="term" value="P:spindle elongation"/>
    <property type="evidence" value="ECO:0007669"/>
    <property type="project" value="TreeGrafter"/>
</dbReference>
<name>A0A1R2CRR2_9CILI</name>
<keyword evidence="14" id="KW-1185">Reference proteome</keyword>
<dbReference type="Gene3D" id="3.40.850.10">
    <property type="entry name" value="Kinesin motor domain"/>
    <property type="match status" value="1"/>
</dbReference>
<dbReference type="OrthoDB" id="3176171at2759"/>
<evidence type="ECO:0000256" key="8">
    <source>
        <dbReference type="PROSITE-ProRule" id="PRU00283"/>
    </source>
</evidence>
<evidence type="ECO:0000313" key="13">
    <source>
        <dbReference type="EMBL" id="OMJ91670.1"/>
    </source>
</evidence>
<dbReference type="AlphaFoldDB" id="A0A1R2CRR2"/>
<keyword evidence="6 8" id="KW-0505">Motor protein</keyword>
<dbReference type="EMBL" id="MPUH01000076">
    <property type="protein sequence ID" value="OMJ91670.1"/>
    <property type="molecule type" value="Genomic_DNA"/>
</dbReference>
<reference evidence="13 14" key="1">
    <citation type="submission" date="2016-11" db="EMBL/GenBank/DDBJ databases">
        <title>The macronuclear genome of Stentor coeruleus: a giant cell with tiny introns.</title>
        <authorList>
            <person name="Slabodnick M."/>
            <person name="Ruby J.G."/>
            <person name="Reiff S.B."/>
            <person name="Swart E.C."/>
            <person name="Gosai S."/>
            <person name="Prabakaran S."/>
            <person name="Witkowska E."/>
            <person name="Larue G.E."/>
            <person name="Fisher S."/>
            <person name="Freeman R.M."/>
            <person name="Gunawardena J."/>
            <person name="Chu W."/>
            <person name="Stover N.A."/>
            <person name="Gregory B.D."/>
            <person name="Nowacki M."/>
            <person name="Derisi J."/>
            <person name="Roy S.W."/>
            <person name="Marshall W.F."/>
            <person name="Sood P."/>
        </authorList>
    </citation>
    <scope>NUCLEOTIDE SEQUENCE [LARGE SCALE GENOMIC DNA]</scope>
    <source>
        <strain evidence="13">WM001</strain>
    </source>
</reference>
<evidence type="ECO:0000256" key="10">
    <source>
        <dbReference type="SAM" id="Coils"/>
    </source>
</evidence>
<sequence>MIDEVKKKKTERVMVYARVRPQSEEEIRSTGRETIIENIDSSRNLLQIRKDSDKKSFTFDGVFDPYIIQKEAYVKIAKPVVDSVLEGYNGTILAYGQTGTGKTYSMIGGPGELKGIIPRCMKQIFTTIQKSTTHTYQVKVGFLQLYMEVLQDLIRPDPNNPIRIREDNEEGVYLSGINWVDVTSATDCMNLLAVGDRNRNVASTSMNMSSSRSHAVYMVKIERRVKMTEEELEKTNKGKVKDQSMTKSTLYLVDLAGSERVSKTKVSGVRLDEAKNINLALLALGNCIQALAEGKSKYIPFRDSKLTRLLEDSLGGNSKTSLIVTIGPAITNYQESVASLMFGGRAMKIQNTPELNIKIDYKALCARLQAELDKINDKTNITSIDVGKLVEENTMLKQNIDKLTSDKIQLEIMLEELKKGSDLSIVEGSNSEFQKIQRHYKNKLDKQEQDHKKFLQEVDKMLLDQEEQIASMKNQIVEYENSNKSLTSELKKCQNELERERNDRELRAGQMMNEIEDLKQKLQVERNNLENTQIELDKIRGVEMKKSNSANTLHPIKMKGSQNPDLLDKLHQYETMVANLEEEVNQFERRYEDEVKDHKQSKMKYDNDLALQRDTQKKLEAEIKKLKKQQAKLIKAFRNLEKKSEEELKQMQEELEKQSMSHQSKRDN</sequence>
<gene>
    <name evidence="13" type="ORF">SteCoe_5697</name>
</gene>
<evidence type="ECO:0000256" key="6">
    <source>
        <dbReference type="ARBA" id="ARBA00023175"/>
    </source>
</evidence>
<keyword evidence="2" id="KW-0963">Cytoplasm</keyword>
<evidence type="ECO:0000256" key="3">
    <source>
        <dbReference type="ARBA" id="ARBA00022701"/>
    </source>
</evidence>
<keyword evidence="3 9" id="KW-0493">Microtubule</keyword>
<dbReference type="PROSITE" id="PS50067">
    <property type="entry name" value="KINESIN_MOTOR_2"/>
    <property type="match status" value="1"/>
</dbReference>
<dbReference type="PANTHER" id="PTHR47970">
    <property type="entry name" value="KINESIN-LIKE PROTEIN KIF11"/>
    <property type="match status" value="1"/>
</dbReference>
<dbReference type="SUPFAM" id="SSF52540">
    <property type="entry name" value="P-loop containing nucleoside triphosphate hydrolases"/>
    <property type="match status" value="1"/>
</dbReference>
<dbReference type="InterPro" id="IPR027417">
    <property type="entry name" value="P-loop_NTPase"/>
</dbReference>
<dbReference type="InterPro" id="IPR001752">
    <property type="entry name" value="Kinesin_motor_dom"/>
</dbReference>
<evidence type="ECO:0000259" key="12">
    <source>
        <dbReference type="PROSITE" id="PS50067"/>
    </source>
</evidence>
<dbReference type="PRINTS" id="PR00380">
    <property type="entry name" value="KINESINHEAVY"/>
</dbReference>
<keyword evidence="5 8" id="KW-0067">ATP-binding</keyword>
<dbReference type="GO" id="GO:0007018">
    <property type="term" value="P:microtubule-based movement"/>
    <property type="evidence" value="ECO:0007669"/>
    <property type="project" value="InterPro"/>
</dbReference>
<accession>A0A1R2CRR2</accession>
<dbReference type="PANTHER" id="PTHR47970:SF30">
    <property type="entry name" value="KINESIN-LIKE PROTEIN"/>
    <property type="match status" value="1"/>
</dbReference>
<feature type="binding site" evidence="8">
    <location>
        <begin position="96"/>
        <end position="103"/>
    </location>
    <ligand>
        <name>ATP</name>
        <dbReference type="ChEBI" id="CHEBI:30616"/>
    </ligand>
</feature>
<evidence type="ECO:0000256" key="7">
    <source>
        <dbReference type="ARBA" id="ARBA00023212"/>
    </source>
</evidence>
<evidence type="ECO:0000256" key="11">
    <source>
        <dbReference type="SAM" id="MobiDB-lite"/>
    </source>
</evidence>
<evidence type="ECO:0000256" key="5">
    <source>
        <dbReference type="ARBA" id="ARBA00022840"/>
    </source>
</evidence>
<evidence type="ECO:0000313" key="14">
    <source>
        <dbReference type="Proteomes" id="UP000187209"/>
    </source>
</evidence>
<comment type="caution">
    <text evidence="13">The sequence shown here is derived from an EMBL/GenBank/DDBJ whole genome shotgun (WGS) entry which is preliminary data.</text>
</comment>
<feature type="coiled-coil region" evidence="10">
    <location>
        <begin position="358"/>
        <end position="539"/>
    </location>
</feature>
<dbReference type="CDD" id="cd00106">
    <property type="entry name" value="KISc"/>
    <property type="match status" value="1"/>
</dbReference>
<dbReference type="SMART" id="SM00129">
    <property type="entry name" value="KISc"/>
    <property type="match status" value="1"/>
</dbReference>
<dbReference type="Pfam" id="PF00225">
    <property type="entry name" value="Kinesin"/>
    <property type="match status" value="1"/>
</dbReference>
<dbReference type="InterPro" id="IPR047149">
    <property type="entry name" value="KIF11-like"/>
</dbReference>
<dbReference type="GO" id="GO:0005524">
    <property type="term" value="F:ATP binding"/>
    <property type="evidence" value="ECO:0007669"/>
    <property type="project" value="UniProtKB-UniRule"/>
</dbReference>
<organism evidence="13 14">
    <name type="scientific">Stentor coeruleus</name>
    <dbReference type="NCBI Taxonomy" id="5963"/>
    <lineage>
        <taxon>Eukaryota</taxon>
        <taxon>Sar</taxon>
        <taxon>Alveolata</taxon>
        <taxon>Ciliophora</taxon>
        <taxon>Postciliodesmatophora</taxon>
        <taxon>Heterotrichea</taxon>
        <taxon>Heterotrichida</taxon>
        <taxon>Stentoridae</taxon>
        <taxon>Stentor</taxon>
    </lineage>
</organism>
<dbReference type="GO" id="GO:0005876">
    <property type="term" value="C:spindle microtubule"/>
    <property type="evidence" value="ECO:0007669"/>
    <property type="project" value="TreeGrafter"/>
</dbReference>
<evidence type="ECO:0000256" key="9">
    <source>
        <dbReference type="RuleBase" id="RU000394"/>
    </source>
</evidence>
<dbReference type="GO" id="GO:0090307">
    <property type="term" value="P:mitotic spindle assembly"/>
    <property type="evidence" value="ECO:0007669"/>
    <property type="project" value="TreeGrafter"/>
</dbReference>
<evidence type="ECO:0000256" key="4">
    <source>
        <dbReference type="ARBA" id="ARBA00022741"/>
    </source>
</evidence>
<dbReference type="Proteomes" id="UP000187209">
    <property type="component" value="Unassembled WGS sequence"/>
</dbReference>
<dbReference type="GO" id="GO:0072686">
    <property type="term" value="C:mitotic spindle"/>
    <property type="evidence" value="ECO:0007669"/>
    <property type="project" value="TreeGrafter"/>
</dbReference>
<dbReference type="GO" id="GO:0008017">
    <property type="term" value="F:microtubule binding"/>
    <property type="evidence" value="ECO:0007669"/>
    <property type="project" value="InterPro"/>
</dbReference>
<keyword evidence="4 8" id="KW-0547">Nucleotide-binding</keyword>
<dbReference type="InterPro" id="IPR036961">
    <property type="entry name" value="Kinesin_motor_dom_sf"/>
</dbReference>
<feature type="domain" description="Kinesin motor" evidence="12">
    <location>
        <begin position="12"/>
        <end position="349"/>
    </location>
</feature>
<comment type="similarity">
    <text evidence="8 9">Belongs to the TRAFAC class myosin-kinesin ATPase superfamily. Kinesin family.</text>
</comment>
<dbReference type="InterPro" id="IPR019821">
    <property type="entry name" value="Kinesin_motor_CS"/>
</dbReference>
<proteinExistence type="inferred from homology"/>
<protein>
    <recommendedName>
        <fullName evidence="9">Kinesin-like protein</fullName>
    </recommendedName>
</protein>
<keyword evidence="7" id="KW-0206">Cytoskeleton</keyword>
<comment type="subcellular location">
    <subcellularLocation>
        <location evidence="1">Cytoplasm</location>
        <location evidence="1">Cytoskeleton</location>
    </subcellularLocation>
</comment>
<evidence type="ECO:0000256" key="1">
    <source>
        <dbReference type="ARBA" id="ARBA00004245"/>
    </source>
</evidence>
<evidence type="ECO:0000256" key="2">
    <source>
        <dbReference type="ARBA" id="ARBA00022490"/>
    </source>
</evidence>
<keyword evidence="10" id="KW-0175">Coiled coil</keyword>
<dbReference type="PROSITE" id="PS00411">
    <property type="entry name" value="KINESIN_MOTOR_1"/>
    <property type="match status" value="1"/>
</dbReference>